<sequence>MVKSSKRRGISSIVGGLIFLILMTSAFSTFYIAFDFQQETINTQRDVSRDLVEKTQEQFVISAGADPNDNNRLGIQVKNQGPNPVEVANIWIVNKSDVNEPANRYEISYQDVFIPPGYGAPILENTPLYLNPAYGNDYTVKVISTLGSIKSTSVTVSGSTNLLAEMFTIPPDVVRGENVTVAMRITNIGKTPLVDVEPENIPLLISPSTSVFTSELISPSPVTLEPTESTIFTWHNTLSSLGTLGSKVTFTNSANGTDPSTGFNYVSNSAMDKITIRDDGSGGGSGTEIVLKDELFGRPEIFMIIPNVFGMSDDRGFWGVTVANPTNRTMSVN</sequence>
<evidence type="ECO:0000256" key="1">
    <source>
        <dbReference type="SAM" id="Phobius"/>
    </source>
</evidence>
<name>A0A0F9B786_9ZZZZ</name>
<feature type="non-terminal residue" evidence="2">
    <location>
        <position position="333"/>
    </location>
</feature>
<reference evidence="2" key="1">
    <citation type="journal article" date="2015" name="Nature">
        <title>Complex archaea that bridge the gap between prokaryotes and eukaryotes.</title>
        <authorList>
            <person name="Spang A."/>
            <person name="Saw J.H."/>
            <person name="Jorgensen S.L."/>
            <person name="Zaremba-Niedzwiedzka K."/>
            <person name="Martijn J."/>
            <person name="Lind A.E."/>
            <person name="van Eijk R."/>
            <person name="Schleper C."/>
            <person name="Guy L."/>
            <person name="Ettema T.J."/>
        </authorList>
    </citation>
    <scope>NUCLEOTIDE SEQUENCE</scope>
</reference>
<dbReference type="AlphaFoldDB" id="A0A0F9B786"/>
<keyword evidence="1" id="KW-0472">Membrane</keyword>
<proteinExistence type="predicted"/>
<dbReference type="EMBL" id="LAZR01042378">
    <property type="protein sequence ID" value="KKL09672.1"/>
    <property type="molecule type" value="Genomic_DNA"/>
</dbReference>
<keyword evidence="1" id="KW-1133">Transmembrane helix</keyword>
<feature type="transmembrane region" description="Helical" evidence="1">
    <location>
        <begin position="12"/>
        <end position="34"/>
    </location>
</feature>
<comment type="caution">
    <text evidence="2">The sequence shown here is derived from an EMBL/GenBank/DDBJ whole genome shotgun (WGS) entry which is preliminary data.</text>
</comment>
<keyword evidence="1" id="KW-0812">Transmembrane</keyword>
<evidence type="ECO:0000313" key="2">
    <source>
        <dbReference type="EMBL" id="KKL09672.1"/>
    </source>
</evidence>
<accession>A0A0F9B786</accession>
<gene>
    <name evidence="2" type="ORF">LCGC14_2563530</name>
</gene>
<organism evidence="2">
    <name type="scientific">marine sediment metagenome</name>
    <dbReference type="NCBI Taxonomy" id="412755"/>
    <lineage>
        <taxon>unclassified sequences</taxon>
        <taxon>metagenomes</taxon>
        <taxon>ecological metagenomes</taxon>
    </lineage>
</organism>
<protein>
    <submittedName>
        <fullName evidence="2">Uncharacterized protein</fullName>
    </submittedName>
</protein>